<dbReference type="GO" id="GO:0052324">
    <property type="term" value="P:plant-type cell wall cellulose biosynthetic process"/>
    <property type="evidence" value="ECO:0000318"/>
    <property type="project" value="GO_Central"/>
</dbReference>
<evidence type="ECO:0000259" key="5">
    <source>
        <dbReference type="Pfam" id="PF25079"/>
    </source>
</evidence>
<reference evidence="6" key="2">
    <citation type="submission" date="2020-10" db="EMBL/GenBank/DDBJ databases">
        <authorList>
            <person name="Scholz U."/>
            <person name="Mascher M."/>
            <person name="Fiebig A."/>
        </authorList>
    </citation>
    <scope>NUCLEOTIDE SEQUENCE [LARGE SCALE GENOMIC DNA]</scope>
    <source>
        <strain evidence="6">cv. Morex</strain>
    </source>
</reference>
<keyword evidence="7" id="KW-1185">Reference proteome</keyword>
<accession>A0A8I6WGH7</accession>
<feature type="transmembrane region" description="Helical" evidence="4">
    <location>
        <begin position="85"/>
        <end position="105"/>
    </location>
</feature>
<dbReference type="AlphaFoldDB" id="A0A8I6WGH7"/>
<dbReference type="Pfam" id="PF25079">
    <property type="entry name" value="COB_C"/>
    <property type="match status" value="1"/>
</dbReference>
<proteinExistence type="inferred from homology"/>
<evidence type="ECO:0000313" key="6">
    <source>
        <dbReference type="EnsemblPlants" id="HORVU.MOREX.r3.2HG0184980.1"/>
    </source>
</evidence>
<name>A0A8I6WGH7_HORVV</name>
<evidence type="ECO:0000256" key="3">
    <source>
        <dbReference type="ARBA" id="ARBA00023180"/>
    </source>
</evidence>
<keyword evidence="4" id="KW-1133">Transmembrane helix</keyword>
<evidence type="ECO:0000256" key="1">
    <source>
        <dbReference type="ARBA" id="ARBA00005507"/>
    </source>
</evidence>
<dbReference type="Gramene" id="HORVU.MOREX.r3.2HG0184980.1">
    <property type="protein sequence ID" value="HORVU.MOREX.r3.2HG0184980.1"/>
    <property type="gene ID" value="HORVU.MOREX.r3.2HG0184980"/>
</dbReference>
<keyword evidence="2" id="KW-0732">Signal</keyword>
<dbReference type="Pfam" id="PF04833">
    <property type="entry name" value="COBRA"/>
    <property type="match status" value="1"/>
</dbReference>
<organism evidence="6 7">
    <name type="scientific">Hordeum vulgare subsp. vulgare</name>
    <name type="common">Domesticated barley</name>
    <dbReference type="NCBI Taxonomy" id="112509"/>
    <lineage>
        <taxon>Eukaryota</taxon>
        <taxon>Viridiplantae</taxon>
        <taxon>Streptophyta</taxon>
        <taxon>Embryophyta</taxon>
        <taxon>Tracheophyta</taxon>
        <taxon>Spermatophyta</taxon>
        <taxon>Magnoliopsida</taxon>
        <taxon>Liliopsida</taxon>
        <taxon>Poales</taxon>
        <taxon>Poaceae</taxon>
        <taxon>BOP clade</taxon>
        <taxon>Pooideae</taxon>
        <taxon>Triticodae</taxon>
        <taxon>Triticeae</taxon>
        <taxon>Hordeinae</taxon>
        <taxon>Hordeum</taxon>
    </lineage>
</organism>
<protein>
    <recommendedName>
        <fullName evidence="5">COBRA C-terminal domain-containing protein</fullName>
    </recommendedName>
</protein>
<dbReference type="PANTHER" id="PTHR31673:SF30">
    <property type="entry name" value="COBRA-LIKE PROTEIN 6"/>
    <property type="match status" value="1"/>
</dbReference>
<dbReference type="Gramene" id="HORVU.MOREX.r2.2HG0153150.1">
    <property type="protein sequence ID" value="HORVU.MOREX.r2.2HG0153150.1"/>
    <property type="gene ID" value="HORVU.MOREX.r2.2HG0153150"/>
</dbReference>
<dbReference type="PIRSF" id="PIRSF038122">
    <property type="entry name" value="COBRA"/>
    <property type="match status" value="1"/>
</dbReference>
<gene>
    <name evidence="6" type="primary">LOC123430594</name>
</gene>
<dbReference type="GO" id="GO:0010215">
    <property type="term" value="P:cellulose microfibril organization"/>
    <property type="evidence" value="ECO:0007669"/>
    <property type="project" value="InterPro"/>
</dbReference>
<dbReference type="GO" id="GO:0005886">
    <property type="term" value="C:plasma membrane"/>
    <property type="evidence" value="ECO:0000318"/>
    <property type="project" value="GO_Central"/>
</dbReference>
<keyword evidence="4" id="KW-0812">Transmembrane</keyword>
<dbReference type="InterPro" id="IPR056900">
    <property type="entry name" value="COB_C"/>
</dbReference>
<dbReference type="PANTHER" id="PTHR31673">
    <property type="entry name" value="PROTEIN COBRA"/>
    <property type="match status" value="1"/>
</dbReference>
<dbReference type="InterPro" id="IPR006918">
    <property type="entry name" value="COBRA_pln"/>
</dbReference>
<reference evidence="6" key="3">
    <citation type="submission" date="2022-01" db="UniProtKB">
        <authorList>
            <consortium name="EnsemblPlants"/>
        </authorList>
    </citation>
    <scope>IDENTIFICATION</scope>
    <source>
        <strain evidence="6">subsp. vulgare</strain>
    </source>
</reference>
<comment type="similarity">
    <text evidence="1">Belongs to the COBRA family.</text>
</comment>
<dbReference type="Proteomes" id="UP000011116">
    <property type="component" value="Chromosome 2H"/>
</dbReference>
<feature type="domain" description="COBRA C-terminal" evidence="5">
    <location>
        <begin position="305"/>
        <end position="495"/>
    </location>
</feature>
<dbReference type="EnsemblPlants" id="HORVU.MOREX.r3.2HG0184980.1">
    <property type="protein sequence ID" value="HORVU.MOREX.r3.2HG0184980.1"/>
    <property type="gene ID" value="HORVU.MOREX.r3.2HG0184980"/>
</dbReference>
<reference evidence="7" key="1">
    <citation type="journal article" date="2012" name="Nature">
        <title>A physical, genetic and functional sequence assembly of the barley genome.</title>
        <authorList>
            <consortium name="The International Barley Genome Sequencing Consortium"/>
            <person name="Mayer K.F."/>
            <person name="Waugh R."/>
            <person name="Brown J.W."/>
            <person name="Schulman A."/>
            <person name="Langridge P."/>
            <person name="Platzer M."/>
            <person name="Fincher G.B."/>
            <person name="Muehlbauer G.J."/>
            <person name="Sato K."/>
            <person name="Close T.J."/>
            <person name="Wise R.P."/>
            <person name="Stein N."/>
        </authorList>
    </citation>
    <scope>NUCLEOTIDE SEQUENCE [LARGE SCALE GENOMIC DNA]</scope>
    <source>
        <strain evidence="7">cv. Morex</strain>
    </source>
</reference>
<keyword evidence="4" id="KW-0472">Membrane</keyword>
<dbReference type="PROSITE" id="PS51257">
    <property type="entry name" value="PROKAR_LIPOPROTEIN"/>
    <property type="match status" value="1"/>
</dbReference>
<evidence type="ECO:0000313" key="7">
    <source>
        <dbReference type="Proteomes" id="UP000011116"/>
    </source>
</evidence>
<keyword evidence="3" id="KW-0325">Glycoprotein</keyword>
<evidence type="ECO:0000256" key="2">
    <source>
        <dbReference type="ARBA" id="ARBA00022729"/>
    </source>
</evidence>
<sequence>MLRSTSDDDARVTSAVLGLYACQFQSLSSSSYPQSCHLFPSSHPPTYAEQVPSAKCLQKARALLVGRRRRVKKPSSTRPMATEQFVLFIFIFIFTCCLLSSRLGFADAYDPVDPNGNITINWDFLSIDPNVYAVRASIHNYQLYRHIERPGWRLSWVWAGREFISDVVGAETTEQGNCTGLHGARGAPPHCCEKQPVMVDLPPGAPYNRQTANCCRGGVLSSVTQNNRTATSQFEMYIVNFELDKHGDIKMPTTFNIGVPGYTCSNATTVPATRSKVDEQRHEQVLLTWQIICSYSQFRDAPSPSCCVSLSTFYNSTIVGCPTDSCGGAGSPSAPQCLSGGEQSKILAALPDADGDPPAPVIRCTEHMCPIRVHWHVKQSYRGYWRVKTTVTNYDVVSNYTDWNLVVRHPNLRSLTQLFSFNYQPLIEYGTINDTGMFWGIKNYNEMLLKDGNVQTEMILEKEPSDFTFSGGWAFPRRVYFDGHECVMPPPDQYPSLPNAAWDVRVSAVQRWLLAGSCLILLSLFLLV</sequence>
<evidence type="ECO:0000256" key="4">
    <source>
        <dbReference type="SAM" id="Phobius"/>
    </source>
</evidence>